<dbReference type="RefSeq" id="WP_014699058.1">
    <property type="nucleotide sequence ID" value="NC_017845.1"/>
</dbReference>
<dbReference type="GO" id="GO:0006508">
    <property type="term" value="P:proteolysis"/>
    <property type="evidence" value="ECO:0007669"/>
    <property type="project" value="UniProtKB-KW"/>
</dbReference>
<name>A0A0H3I103_PECPM</name>
<dbReference type="KEGG" id="ppar:A8F97_12040"/>
<feature type="active site" evidence="1">
    <location>
        <position position="233"/>
    </location>
</feature>
<dbReference type="PRINTS" id="PR00482">
    <property type="entry name" value="OMPTIN"/>
</dbReference>
<dbReference type="STRING" id="1905730.W5S_1274"/>
<organism evidence="2 5">
    <name type="scientific">Pectobacterium parmentieri</name>
    <dbReference type="NCBI Taxonomy" id="1905730"/>
    <lineage>
        <taxon>Bacteria</taxon>
        <taxon>Pseudomonadati</taxon>
        <taxon>Pseudomonadota</taxon>
        <taxon>Gammaproteobacteria</taxon>
        <taxon>Enterobacterales</taxon>
        <taxon>Pectobacteriaceae</taxon>
        <taxon>Pectobacterium</taxon>
    </lineage>
</organism>
<dbReference type="Pfam" id="PF01278">
    <property type="entry name" value="Omptin"/>
    <property type="match status" value="1"/>
</dbReference>
<keyword evidence="7" id="KW-1185">Reference proteome</keyword>
<dbReference type="Gene3D" id="2.40.128.90">
    <property type="entry name" value="OMPT-like"/>
    <property type="match status" value="1"/>
</dbReference>
<evidence type="ECO:0000313" key="2">
    <source>
        <dbReference type="EMBL" id="AFI89375.1"/>
    </source>
</evidence>
<feature type="active site" evidence="1">
    <location>
        <position position="231"/>
    </location>
</feature>
<dbReference type="OrthoDB" id="2112810at2"/>
<dbReference type="Proteomes" id="UP000008044">
    <property type="component" value="Chromosome"/>
</dbReference>
<feature type="active site" evidence="1">
    <location>
        <position position="106"/>
    </location>
</feature>
<reference evidence="4 6" key="3">
    <citation type="journal article" date="2018" name="BMC Genomics">
        <title>High genomic variability in the plant pathogenic bacterium Pectobacterium parmentieri deciphered from de novo assembled complete genomes.</title>
        <authorList>
            <person name="Zoledowska S."/>
            <person name="Motyka-Pomagruk A."/>
            <person name="Sledz W."/>
            <person name="Mengoni A."/>
            <person name="Lojkowska E."/>
        </authorList>
    </citation>
    <scope>NUCLEOTIDE SEQUENCE [LARGE SCALE GENOMIC DNA]</scope>
    <source>
        <strain evidence="4 6">IFB5626</strain>
    </source>
</reference>
<protein>
    <submittedName>
        <fullName evidence="3">Omptin family outer membrane protease</fullName>
    </submittedName>
    <submittedName>
        <fullName evidence="2">Protease 7</fullName>
    </submittedName>
</protein>
<dbReference type="InterPro" id="IPR020080">
    <property type="entry name" value="OM_adhesin/peptidase_omptin"/>
</dbReference>
<reference evidence="7" key="4">
    <citation type="submission" date="2023-07" db="EMBL/GenBank/DDBJ databases">
        <title>Identification of Pectobacterium versatile causing blackleg of potato from New York State with a whole genome sequencing approach.</title>
        <authorList>
            <person name="Ma X."/>
            <person name="Swingle B."/>
        </authorList>
    </citation>
    <scope>NUCLEOTIDE SEQUENCE [LARGE SCALE GENOMIC DNA]</scope>
    <source>
        <strain evidence="7">NY1588A</strain>
    </source>
</reference>
<reference evidence="3" key="5">
    <citation type="submission" date="2024-05" db="EMBL/GenBank/DDBJ databases">
        <title>Identification of Pectobacterium versatile causing blackleg of potato from New York State with a whole genome sequencing approach.</title>
        <authorList>
            <person name="Ma X."/>
            <person name="Swingle B."/>
        </authorList>
    </citation>
    <scope>NUCLEOTIDE SEQUENCE</scope>
    <source>
        <strain evidence="3">NY1588A</strain>
    </source>
</reference>
<proteinExistence type="predicted"/>
<evidence type="ECO:0000313" key="7">
    <source>
        <dbReference type="Proteomes" id="UP001194579"/>
    </source>
</evidence>
<keyword evidence="2" id="KW-0378">Hydrolase</keyword>
<dbReference type="PATRIC" id="fig|1166016.3.peg.1288"/>
<gene>
    <name evidence="2" type="ordered locus">W5S_1274</name>
    <name evidence="4" type="ORF">C5E00_00790</name>
    <name evidence="3" type="ORF">F6Q06_20655</name>
</gene>
<dbReference type="GO" id="GO:0004190">
    <property type="term" value="F:aspartic-type endopeptidase activity"/>
    <property type="evidence" value="ECO:0007669"/>
    <property type="project" value="InterPro"/>
</dbReference>
<dbReference type="Proteomes" id="UP000269665">
    <property type="component" value="Unassembled WGS sequence"/>
</dbReference>
<reference evidence="2 5" key="1">
    <citation type="journal article" date="2012" name="J. Bacteriol.">
        <title>Genome sequence of Pectobacterium sp. strain SCC3193.</title>
        <authorList>
            <person name="Koskinen J.P."/>
            <person name="Laine P."/>
            <person name="Niemi O."/>
            <person name="Nykyri J."/>
            <person name="Harjunpaa H."/>
            <person name="Auvinen P."/>
            <person name="Paulin L."/>
            <person name="Pirhonen M."/>
            <person name="Palva T."/>
            <person name="Holm L."/>
        </authorList>
    </citation>
    <scope>NUCLEOTIDE SEQUENCE [LARGE SCALE GENOMIC DNA]</scope>
    <source>
        <strain evidence="2 5">SCC3193</strain>
    </source>
</reference>
<dbReference type="InterPro" id="IPR053724">
    <property type="entry name" value="OMP_A26_sf"/>
</dbReference>
<evidence type="ECO:0000313" key="3">
    <source>
        <dbReference type="EMBL" id="MBI0556874.1"/>
    </source>
</evidence>
<dbReference type="EMBL" id="PSZG01000001">
    <property type="protein sequence ID" value="RKO75432.1"/>
    <property type="molecule type" value="Genomic_DNA"/>
</dbReference>
<dbReference type="HOGENOM" id="CLU_063041_1_0_6"/>
<sequence length="315" mass="35553">MKIPLTLIILTSGLVIPKLTIAEVTFAGQANNHPLTGSLALGFLAGESKEFIYHPTYGGKKASELDWKIDSAVILKGDLSYDLFSHLTAGIRGWTTLTSGNGTLDDYDWVNDNQTGWSHWSHHKKTDLNYANEIDLNLIGWMIKTPDYKFGATLGYQKTTFSWSGYGGYFDYDDGQGGRDIFTIPDSDKIFGYRQRYSMPYIGLIGSWRHKDLEIGGIFKFSSLVQAKSNDNHYARDLTVRTKGRNSLHFSAVLNAGYYILPQTKFYAEAAYIRNEESKSGMEWRVADSTTYYDGDWSGMDNKYYTLSLGIQHSF</sequence>
<evidence type="ECO:0000256" key="1">
    <source>
        <dbReference type="PIRSR" id="PIRSR001522-1"/>
    </source>
</evidence>
<dbReference type="EMBL" id="WABS01000057">
    <property type="protein sequence ID" value="MBI0556874.1"/>
    <property type="molecule type" value="Genomic_DNA"/>
</dbReference>
<accession>A0A0H3I103</accession>
<evidence type="ECO:0000313" key="6">
    <source>
        <dbReference type="Proteomes" id="UP000269665"/>
    </source>
</evidence>
<reference evidence="2" key="2">
    <citation type="submission" date="2012-03" db="EMBL/GenBank/DDBJ databases">
        <authorList>
            <person name="Koskinen P."/>
            <person name="Laine P."/>
            <person name="Niemi O."/>
            <person name="Nykyri J."/>
            <person name="Harjunpaa H."/>
            <person name="Auvinen P."/>
            <person name="Paulin L."/>
            <person name="Pirhonen M."/>
            <person name="Palva T."/>
            <person name="Holm L."/>
        </authorList>
    </citation>
    <scope>NUCLEOTIDE SEQUENCE</scope>
    <source>
        <strain evidence="2">SCC3193</strain>
    </source>
</reference>
<dbReference type="GO" id="GO:0009279">
    <property type="term" value="C:cell outer membrane"/>
    <property type="evidence" value="ECO:0007669"/>
    <property type="project" value="InterPro"/>
</dbReference>
<dbReference type="SUPFAM" id="SSF69917">
    <property type="entry name" value="OMPT-like"/>
    <property type="match status" value="1"/>
</dbReference>
<dbReference type="Proteomes" id="UP001194579">
    <property type="component" value="Unassembled WGS sequence"/>
</dbReference>
<keyword evidence="2" id="KW-0645">Protease</keyword>
<dbReference type="eggNOG" id="COG4571">
    <property type="taxonomic scope" value="Bacteria"/>
</dbReference>
<dbReference type="InterPro" id="IPR000036">
    <property type="entry name" value="Peptidase_A26_omptin"/>
</dbReference>
<dbReference type="KEGG" id="pec:W5S_1274"/>
<evidence type="ECO:0000313" key="5">
    <source>
        <dbReference type="Proteomes" id="UP000008044"/>
    </source>
</evidence>
<dbReference type="AlphaFoldDB" id="A0A0H3I103"/>
<dbReference type="EMBL" id="CP003415">
    <property type="protein sequence ID" value="AFI89375.1"/>
    <property type="molecule type" value="Genomic_DNA"/>
</dbReference>
<evidence type="ECO:0000313" key="4">
    <source>
        <dbReference type="EMBL" id="RKO75432.1"/>
    </source>
</evidence>
<feature type="active site" evidence="1">
    <location>
        <position position="108"/>
    </location>
</feature>
<dbReference type="GeneID" id="45850190"/>
<dbReference type="PIRSF" id="PIRSF001522">
    <property type="entry name" value="Peptidase_A26"/>
    <property type="match status" value="1"/>
</dbReference>